<accession>A0A859FJK2</accession>
<dbReference type="EMBL" id="CP041372">
    <property type="protein sequence ID" value="QKS72983.1"/>
    <property type="molecule type" value="Genomic_DNA"/>
</dbReference>
<keyword evidence="2" id="KW-1185">Reference proteome</keyword>
<dbReference type="NCBIfam" id="NF041108">
    <property type="entry name" value="RQC_minor_2"/>
    <property type="match status" value="1"/>
</dbReference>
<sequence length="471" mass="54278">MTTYQLGYIIEAYPSLVFVPVGAKRHGFRSIGSKEDQANVTRLQHAATQAFNELTADEIELLTSFLKTDELRLPVPVLGNDEAFPTLVRPEQFLWEEMSAPIPIVQDSFYPKEYAKLSAIQLASHVKSVVKDFIFCAKLSKQSRETWLEQMREAFDQHPFIQLAQAKRPIVHAVEALNKSSLLGVLNYPEDISYWRHRVGVVMRPYRHITPEWRYTMCEHDKELATDNETLVCTCYECDYGITYDLDENRVYLPFEVDMPQAIKRIATIERQFNTIAEQSPKVITALRELRELHDFLKPYEEKLVTILTLQQEANTNSDHPAVVAYQAIDSIRLPNEEIEPTLVSLQHVYLPDVAVLKKVSTWLTLDERTLLEELEQVEDTLRKSVEANRPKPDDILFSRKGFSITRVEVESIQQLVSMEPMEISSYQLVQALKGNPSNKIRTLGLHQSALFGRLHDWPEKYITKLVQSIM</sequence>
<evidence type="ECO:0000313" key="1">
    <source>
        <dbReference type="EMBL" id="QKS72983.1"/>
    </source>
</evidence>
<organism evidence="1 2">
    <name type="scientific">Paenalkalicoccus suaedae</name>
    <dbReference type="NCBI Taxonomy" id="2592382"/>
    <lineage>
        <taxon>Bacteria</taxon>
        <taxon>Bacillati</taxon>
        <taxon>Bacillota</taxon>
        <taxon>Bacilli</taxon>
        <taxon>Bacillales</taxon>
        <taxon>Bacillaceae</taxon>
        <taxon>Paenalkalicoccus</taxon>
    </lineage>
</organism>
<evidence type="ECO:0008006" key="3">
    <source>
        <dbReference type="Google" id="ProtNLM"/>
    </source>
</evidence>
<evidence type="ECO:0000313" key="2">
    <source>
        <dbReference type="Proteomes" id="UP000318138"/>
    </source>
</evidence>
<reference evidence="2" key="1">
    <citation type="submission" date="2019-07" db="EMBL/GenBank/DDBJ databases">
        <title>Bacillus alkalisoli sp. nov. isolated from saline soil.</title>
        <authorList>
            <person name="Sun J.-Q."/>
            <person name="Xu L."/>
        </authorList>
    </citation>
    <scope>NUCLEOTIDE SEQUENCE [LARGE SCALE GENOMIC DNA]</scope>
    <source>
        <strain evidence="2">M4U3P1</strain>
    </source>
</reference>
<dbReference type="KEGG" id="psua:FLK61_41030"/>
<dbReference type="RefSeq" id="WP_176010950.1">
    <property type="nucleotide sequence ID" value="NZ_CP041372.2"/>
</dbReference>
<dbReference type="Proteomes" id="UP000318138">
    <property type="component" value="Chromosome"/>
</dbReference>
<name>A0A859FJK2_9BACI</name>
<dbReference type="AlphaFoldDB" id="A0A859FJK2"/>
<protein>
    <recommendedName>
        <fullName evidence="3">RQC domain-containing protein</fullName>
    </recommendedName>
</protein>
<proteinExistence type="predicted"/>
<gene>
    <name evidence="1" type="ORF">FLK61_41030</name>
</gene>